<evidence type="ECO:0008006" key="4">
    <source>
        <dbReference type="Google" id="ProtNLM"/>
    </source>
</evidence>
<sequence>MSATRDEYEQSIAKVRNSFADAVGRARYNGAITVLTSRSKRAAAIVPMEFYERALVALGESVDPKGDPDA</sequence>
<dbReference type="RefSeq" id="WP_190122248.1">
    <property type="nucleotide sequence ID" value="NZ_BMWG01000003.1"/>
</dbReference>
<gene>
    <name evidence="2" type="ORF">GCM10010387_16300</name>
</gene>
<organism evidence="2 3">
    <name type="scientific">Streptomyces inusitatus</name>
    <dbReference type="NCBI Taxonomy" id="68221"/>
    <lineage>
        <taxon>Bacteria</taxon>
        <taxon>Bacillati</taxon>
        <taxon>Actinomycetota</taxon>
        <taxon>Actinomycetes</taxon>
        <taxon>Kitasatosporales</taxon>
        <taxon>Streptomycetaceae</taxon>
        <taxon>Streptomyces</taxon>
    </lineage>
</organism>
<proteinExistence type="inferred from homology"/>
<name>A0A918PUW2_9ACTN</name>
<accession>A0A918PUW2</accession>
<evidence type="ECO:0000313" key="3">
    <source>
        <dbReference type="Proteomes" id="UP000630936"/>
    </source>
</evidence>
<evidence type="ECO:0000313" key="2">
    <source>
        <dbReference type="EMBL" id="GGZ23805.1"/>
    </source>
</evidence>
<dbReference type="SUPFAM" id="SSF143120">
    <property type="entry name" value="YefM-like"/>
    <property type="match status" value="1"/>
</dbReference>
<comment type="caution">
    <text evidence="2">The sequence shown here is derived from an EMBL/GenBank/DDBJ whole genome shotgun (WGS) entry which is preliminary data.</text>
</comment>
<dbReference type="InterPro" id="IPR036165">
    <property type="entry name" value="YefM-like_sf"/>
</dbReference>
<dbReference type="AlphaFoldDB" id="A0A918PUW2"/>
<keyword evidence="3" id="KW-1185">Reference proteome</keyword>
<comment type="similarity">
    <text evidence="1">Belongs to the phD/YefM antitoxin family.</text>
</comment>
<reference evidence="2" key="2">
    <citation type="submission" date="2020-09" db="EMBL/GenBank/DDBJ databases">
        <authorList>
            <person name="Sun Q."/>
            <person name="Ohkuma M."/>
        </authorList>
    </citation>
    <scope>NUCLEOTIDE SEQUENCE</scope>
    <source>
        <strain evidence="2">JCM 4988</strain>
    </source>
</reference>
<dbReference type="EMBL" id="BMWG01000003">
    <property type="protein sequence ID" value="GGZ23805.1"/>
    <property type="molecule type" value="Genomic_DNA"/>
</dbReference>
<evidence type="ECO:0000256" key="1">
    <source>
        <dbReference type="ARBA" id="ARBA00009981"/>
    </source>
</evidence>
<reference evidence="2" key="1">
    <citation type="journal article" date="2014" name="Int. J. Syst. Evol. Microbiol.">
        <title>Complete genome sequence of Corynebacterium casei LMG S-19264T (=DSM 44701T), isolated from a smear-ripened cheese.</title>
        <authorList>
            <consortium name="US DOE Joint Genome Institute (JGI-PGF)"/>
            <person name="Walter F."/>
            <person name="Albersmeier A."/>
            <person name="Kalinowski J."/>
            <person name="Ruckert C."/>
        </authorList>
    </citation>
    <scope>NUCLEOTIDE SEQUENCE</scope>
    <source>
        <strain evidence="2">JCM 4988</strain>
    </source>
</reference>
<dbReference type="Proteomes" id="UP000630936">
    <property type="component" value="Unassembled WGS sequence"/>
</dbReference>
<protein>
    <recommendedName>
        <fullName evidence="4">Antitoxin</fullName>
    </recommendedName>
</protein>